<evidence type="ECO:0000256" key="6">
    <source>
        <dbReference type="SAM" id="MobiDB-lite"/>
    </source>
</evidence>
<protein>
    <submittedName>
        <fullName evidence="7">Uncharacterized protein</fullName>
    </submittedName>
</protein>
<evidence type="ECO:0000256" key="1">
    <source>
        <dbReference type="ARBA" id="ARBA00004123"/>
    </source>
</evidence>
<feature type="compositionally biased region" description="Basic and acidic residues" evidence="6">
    <location>
        <begin position="1"/>
        <end position="32"/>
    </location>
</feature>
<dbReference type="AlphaFoldDB" id="A0A6A1Q5S4"/>
<gene>
    <name evidence="7" type="ORF">E2I00_000614</name>
</gene>
<dbReference type="PANTHER" id="PTHR13386:SF1">
    <property type="entry name" value="HISTONE PARYLATION FACTOR 1"/>
    <property type="match status" value="1"/>
</dbReference>
<dbReference type="GO" id="GO:0006974">
    <property type="term" value="P:DNA damage response"/>
    <property type="evidence" value="ECO:0007669"/>
    <property type="project" value="InterPro"/>
</dbReference>
<evidence type="ECO:0000256" key="2">
    <source>
        <dbReference type="ARBA" id="ARBA00004286"/>
    </source>
</evidence>
<keyword evidence="5" id="KW-0539">Nucleus</keyword>
<dbReference type="GO" id="GO:0005634">
    <property type="term" value="C:nucleus"/>
    <property type="evidence" value="ECO:0007669"/>
    <property type="project" value="UniProtKB-SubCell"/>
</dbReference>
<dbReference type="GO" id="GO:0042393">
    <property type="term" value="F:histone binding"/>
    <property type="evidence" value="ECO:0007669"/>
    <property type="project" value="InterPro"/>
</dbReference>
<dbReference type="GO" id="GO:0005694">
    <property type="term" value="C:chromosome"/>
    <property type="evidence" value="ECO:0007669"/>
    <property type="project" value="UniProtKB-SubCell"/>
</dbReference>
<keyword evidence="4" id="KW-0158">Chromosome</keyword>
<comment type="caution">
    <text evidence="7">The sequence shown here is derived from an EMBL/GenBank/DDBJ whole genome shotgun (WGS) entry which is preliminary data.</text>
</comment>
<evidence type="ECO:0000256" key="4">
    <source>
        <dbReference type="ARBA" id="ARBA00022454"/>
    </source>
</evidence>
<dbReference type="PANTHER" id="PTHR13386">
    <property type="entry name" value="HISTONE PARYLATION FACTOR 1"/>
    <property type="match status" value="1"/>
</dbReference>
<evidence type="ECO:0000313" key="7">
    <source>
        <dbReference type="EMBL" id="KAB0402644.1"/>
    </source>
</evidence>
<dbReference type="EMBL" id="SGJD01000965">
    <property type="protein sequence ID" value="KAB0402644.1"/>
    <property type="molecule type" value="Genomic_DNA"/>
</dbReference>
<dbReference type="OrthoDB" id="416496at2759"/>
<accession>A0A6A1Q5S4</accession>
<sequence>MKRLKEVTDKKKTSVLKNTDEKLTETARETRNQGHKKVVTKTIPGAGLIDPVNKNDVGYRELPETDANLKRICKTTVEATSDEERLKVFAPIQEMMTSVHFANDEGDYGMGLELGMDLFC</sequence>
<feature type="region of interest" description="Disordered" evidence="6">
    <location>
        <begin position="1"/>
        <end position="36"/>
    </location>
</feature>
<dbReference type="Pfam" id="PF10228">
    <property type="entry name" value="HPF1"/>
    <property type="match status" value="1"/>
</dbReference>
<comment type="similarity">
    <text evidence="3">Belongs to the HPF1 family.</text>
</comment>
<evidence type="ECO:0000313" key="8">
    <source>
        <dbReference type="Proteomes" id="UP000437017"/>
    </source>
</evidence>
<proteinExistence type="inferred from homology"/>
<name>A0A6A1Q5S4_BALPH</name>
<reference evidence="7 8" key="1">
    <citation type="journal article" date="2019" name="PLoS ONE">
        <title>Genomic analyses reveal an absence of contemporary introgressive admixture between fin whales and blue whales, despite known hybrids.</title>
        <authorList>
            <person name="Westbury M.V."/>
            <person name="Petersen B."/>
            <person name="Lorenzen E.D."/>
        </authorList>
    </citation>
    <scope>NUCLEOTIDE SEQUENCE [LARGE SCALE GENOMIC DNA]</scope>
    <source>
        <strain evidence="7">FinWhale-01</strain>
    </source>
</reference>
<dbReference type="Proteomes" id="UP000437017">
    <property type="component" value="Unassembled WGS sequence"/>
</dbReference>
<dbReference type="GO" id="GO:0072572">
    <property type="term" value="F:poly-ADP-D-ribose binding"/>
    <property type="evidence" value="ECO:0007669"/>
    <property type="project" value="TreeGrafter"/>
</dbReference>
<evidence type="ECO:0000256" key="3">
    <source>
        <dbReference type="ARBA" id="ARBA00010803"/>
    </source>
</evidence>
<dbReference type="InterPro" id="IPR019361">
    <property type="entry name" value="HPF1"/>
</dbReference>
<keyword evidence="8" id="KW-1185">Reference proteome</keyword>
<comment type="subcellular location">
    <subcellularLocation>
        <location evidence="2">Chromosome</location>
    </subcellularLocation>
    <subcellularLocation>
        <location evidence="1">Nucleus</location>
    </subcellularLocation>
</comment>
<evidence type="ECO:0000256" key="5">
    <source>
        <dbReference type="ARBA" id="ARBA00023242"/>
    </source>
</evidence>
<organism evidence="7 8">
    <name type="scientific">Balaenoptera physalus</name>
    <name type="common">Fin whale</name>
    <name type="synonym">Balaena physalus</name>
    <dbReference type="NCBI Taxonomy" id="9770"/>
    <lineage>
        <taxon>Eukaryota</taxon>
        <taxon>Metazoa</taxon>
        <taxon>Chordata</taxon>
        <taxon>Craniata</taxon>
        <taxon>Vertebrata</taxon>
        <taxon>Euteleostomi</taxon>
        <taxon>Mammalia</taxon>
        <taxon>Eutheria</taxon>
        <taxon>Laurasiatheria</taxon>
        <taxon>Artiodactyla</taxon>
        <taxon>Whippomorpha</taxon>
        <taxon>Cetacea</taxon>
        <taxon>Mysticeti</taxon>
        <taxon>Balaenopteridae</taxon>
        <taxon>Balaenoptera</taxon>
    </lineage>
</organism>